<protein>
    <recommendedName>
        <fullName evidence="3">Solute-binding protein family 3/N-terminal domain-containing protein</fullName>
    </recommendedName>
</protein>
<accession>A0ABU1V3E5</accession>
<evidence type="ECO:0000313" key="1">
    <source>
        <dbReference type="EMBL" id="MDR7091925.1"/>
    </source>
</evidence>
<dbReference type="SUPFAM" id="SSF53850">
    <property type="entry name" value="Periplasmic binding protein-like II"/>
    <property type="match status" value="1"/>
</dbReference>
<dbReference type="Proteomes" id="UP001253595">
    <property type="component" value="Unassembled WGS sequence"/>
</dbReference>
<evidence type="ECO:0000313" key="2">
    <source>
        <dbReference type="Proteomes" id="UP001253595"/>
    </source>
</evidence>
<comment type="caution">
    <text evidence="1">The sequence shown here is derived from an EMBL/GenBank/DDBJ whole genome shotgun (WGS) entry which is preliminary data.</text>
</comment>
<proteinExistence type="predicted"/>
<gene>
    <name evidence="1" type="ORF">J2X05_003963</name>
</gene>
<organism evidence="1 2">
    <name type="scientific">Cellvibrio fibrivorans</name>
    <dbReference type="NCBI Taxonomy" id="126350"/>
    <lineage>
        <taxon>Bacteria</taxon>
        <taxon>Pseudomonadati</taxon>
        <taxon>Pseudomonadota</taxon>
        <taxon>Gammaproteobacteria</taxon>
        <taxon>Cellvibrionales</taxon>
        <taxon>Cellvibrionaceae</taxon>
        <taxon>Cellvibrio</taxon>
    </lineage>
</organism>
<dbReference type="Gene3D" id="3.40.190.10">
    <property type="entry name" value="Periplasmic binding protein-like II"/>
    <property type="match status" value="2"/>
</dbReference>
<dbReference type="RefSeq" id="WP_310075737.1">
    <property type="nucleotide sequence ID" value="NZ_JAVDVX010000009.1"/>
</dbReference>
<sequence length="311" mass="35438">MEPGSIGNCILESSRSRALRNLMMLFALCILASDCAAQTSPLTPLIVTHKLPELNSAERVLHEVEVLKLALDKTIAEFGPYELHGIPPMNRARTLVALSHNVYPNLILQMSYEDELAEQEKLAFIPFPLDRGALSYRICFMRDSLNATARSVTRLDQLKDYHFGIGIGWADGKILRHNGLQVIESNSVVSLFRMTKAGRVDFFCRGASEFFYEQQDPNSLGLTSDTHLALYYPLPKFFFAHKDNQAALNRVQKGLEIAYKDGSFNELWSKRHMHTLTRAQLKQRNLIKLENPLIKHLAHDYETYLYDPINQ</sequence>
<dbReference type="EMBL" id="JAVDVX010000009">
    <property type="protein sequence ID" value="MDR7091925.1"/>
    <property type="molecule type" value="Genomic_DNA"/>
</dbReference>
<name>A0ABU1V3E5_9GAMM</name>
<evidence type="ECO:0008006" key="3">
    <source>
        <dbReference type="Google" id="ProtNLM"/>
    </source>
</evidence>
<reference evidence="1 2" key="1">
    <citation type="submission" date="2023-07" db="EMBL/GenBank/DDBJ databases">
        <title>Sorghum-associated microbial communities from plants grown in Nebraska, USA.</title>
        <authorList>
            <person name="Schachtman D."/>
        </authorList>
    </citation>
    <scope>NUCLEOTIDE SEQUENCE [LARGE SCALE GENOMIC DNA]</scope>
    <source>
        <strain evidence="1 2">BE190</strain>
    </source>
</reference>
<keyword evidence="2" id="KW-1185">Reference proteome</keyword>